<sequence>MQNYLSKIINHFKKESFSNYLNNLRIEYIVHRLKEDKVLRKFTIRTIADEAGFNNAESFSKAFFKAKGIKPSYFLKELEKRDG</sequence>
<dbReference type="InterPro" id="IPR018060">
    <property type="entry name" value="HTH_AraC"/>
</dbReference>
<dbReference type="PANTHER" id="PTHR43280">
    <property type="entry name" value="ARAC-FAMILY TRANSCRIPTIONAL REGULATOR"/>
    <property type="match status" value="1"/>
</dbReference>
<gene>
    <name evidence="5" type="ORF">LCI24_01155</name>
</gene>
<evidence type="ECO:0000313" key="5">
    <source>
        <dbReference type="EMBL" id="MDE1205393.1"/>
    </source>
</evidence>
<dbReference type="SMART" id="SM00342">
    <property type="entry name" value="HTH_ARAC"/>
    <property type="match status" value="1"/>
</dbReference>
<keyword evidence="2" id="KW-0238">DNA-binding</keyword>
<dbReference type="InterPro" id="IPR009057">
    <property type="entry name" value="Homeodomain-like_sf"/>
</dbReference>
<dbReference type="SUPFAM" id="SSF46689">
    <property type="entry name" value="Homeodomain-like"/>
    <property type="match status" value="1"/>
</dbReference>
<accession>A0A9X4EKD9</accession>
<dbReference type="GO" id="GO:0003700">
    <property type="term" value="F:DNA-binding transcription factor activity"/>
    <property type="evidence" value="ECO:0007669"/>
    <property type="project" value="InterPro"/>
</dbReference>
<keyword evidence="3" id="KW-0804">Transcription</keyword>
<evidence type="ECO:0000256" key="3">
    <source>
        <dbReference type="ARBA" id="ARBA00023163"/>
    </source>
</evidence>
<organism evidence="5 6">
    <name type="scientific">Tenacibaculum larymnensis</name>
    <dbReference type="NCBI Taxonomy" id="2878201"/>
    <lineage>
        <taxon>Bacteria</taxon>
        <taxon>Pseudomonadati</taxon>
        <taxon>Bacteroidota</taxon>
        <taxon>Flavobacteriia</taxon>
        <taxon>Flavobacteriales</taxon>
        <taxon>Flavobacteriaceae</taxon>
        <taxon>Tenacibaculum</taxon>
    </lineage>
</organism>
<dbReference type="PROSITE" id="PS01124">
    <property type="entry name" value="HTH_ARAC_FAMILY_2"/>
    <property type="match status" value="1"/>
</dbReference>
<dbReference type="PANTHER" id="PTHR43280:SF34">
    <property type="entry name" value="ARAC-FAMILY TRANSCRIPTIONAL REGULATOR"/>
    <property type="match status" value="1"/>
</dbReference>
<evidence type="ECO:0000259" key="4">
    <source>
        <dbReference type="PROSITE" id="PS01124"/>
    </source>
</evidence>
<protein>
    <submittedName>
        <fullName evidence="5">Helix-turn-helix domain-containing protein</fullName>
    </submittedName>
</protein>
<dbReference type="AlphaFoldDB" id="A0A9X4EKD9"/>
<comment type="caution">
    <text evidence="5">The sequence shown here is derived from an EMBL/GenBank/DDBJ whole genome shotgun (WGS) entry which is preliminary data.</text>
</comment>
<evidence type="ECO:0000313" key="6">
    <source>
        <dbReference type="Proteomes" id="UP001149303"/>
    </source>
</evidence>
<dbReference type="Proteomes" id="UP001149303">
    <property type="component" value="Unassembled WGS sequence"/>
</dbReference>
<dbReference type="Pfam" id="PF12833">
    <property type="entry name" value="HTH_18"/>
    <property type="match status" value="1"/>
</dbReference>
<evidence type="ECO:0000256" key="2">
    <source>
        <dbReference type="ARBA" id="ARBA00023125"/>
    </source>
</evidence>
<dbReference type="Gene3D" id="1.10.10.60">
    <property type="entry name" value="Homeodomain-like"/>
    <property type="match status" value="1"/>
</dbReference>
<keyword evidence="6" id="KW-1185">Reference proteome</keyword>
<dbReference type="EMBL" id="JAIWJY010000001">
    <property type="protein sequence ID" value="MDE1205393.1"/>
    <property type="molecule type" value="Genomic_DNA"/>
</dbReference>
<reference evidence="5" key="1">
    <citation type="submission" date="2021-09" db="EMBL/GenBank/DDBJ databases">
        <authorList>
            <person name="Smyrli M."/>
        </authorList>
    </citation>
    <scope>NUCLEOTIDE SEQUENCE</scope>
    <source>
        <strain evidence="5">LAR25</strain>
    </source>
</reference>
<keyword evidence="1" id="KW-0805">Transcription regulation</keyword>
<dbReference type="GO" id="GO:0043565">
    <property type="term" value="F:sequence-specific DNA binding"/>
    <property type="evidence" value="ECO:0007669"/>
    <property type="project" value="InterPro"/>
</dbReference>
<evidence type="ECO:0000256" key="1">
    <source>
        <dbReference type="ARBA" id="ARBA00023015"/>
    </source>
</evidence>
<proteinExistence type="predicted"/>
<name>A0A9X4EKD9_9FLAO</name>
<feature type="domain" description="HTH araC/xylS-type" evidence="4">
    <location>
        <begin position="1"/>
        <end position="77"/>
    </location>
</feature>